<dbReference type="AlphaFoldDB" id="A0A9N9FNW9"/>
<sequence length="52" mass="6031">MDSAIRDKGQRHYKQGSYMNLPFTRMKLTNKTIEQATTRKLCGSGVKTHHKH</sequence>
<accession>A0A9N9FNW9</accession>
<proteinExistence type="predicted"/>
<gene>
    <name evidence="1" type="ORF">FMOSSE_LOCUS6462</name>
</gene>
<reference evidence="1" key="1">
    <citation type="submission" date="2021-06" db="EMBL/GenBank/DDBJ databases">
        <authorList>
            <person name="Kallberg Y."/>
            <person name="Tangrot J."/>
            <person name="Rosling A."/>
        </authorList>
    </citation>
    <scope>NUCLEOTIDE SEQUENCE</scope>
    <source>
        <strain evidence="1">87-6 pot B 2015</strain>
    </source>
</reference>
<comment type="caution">
    <text evidence="1">The sequence shown here is derived from an EMBL/GenBank/DDBJ whole genome shotgun (WGS) entry which is preliminary data.</text>
</comment>
<evidence type="ECO:0000313" key="2">
    <source>
        <dbReference type="Proteomes" id="UP000789375"/>
    </source>
</evidence>
<evidence type="ECO:0000313" key="1">
    <source>
        <dbReference type="EMBL" id="CAG8550906.1"/>
    </source>
</evidence>
<keyword evidence="2" id="KW-1185">Reference proteome</keyword>
<name>A0A9N9FNW9_FUNMO</name>
<protein>
    <submittedName>
        <fullName evidence="1">5761_t:CDS:1</fullName>
    </submittedName>
</protein>
<dbReference type="EMBL" id="CAJVPP010001360">
    <property type="protein sequence ID" value="CAG8550906.1"/>
    <property type="molecule type" value="Genomic_DNA"/>
</dbReference>
<organism evidence="1 2">
    <name type="scientific">Funneliformis mosseae</name>
    <name type="common">Endomycorrhizal fungus</name>
    <name type="synonym">Glomus mosseae</name>
    <dbReference type="NCBI Taxonomy" id="27381"/>
    <lineage>
        <taxon>Eukaryota</taxon>
        <taxon>Fungi</taxon>
        <taxon>Fungi incertae sedis</taxon>
        <taxon>Mucoromycota</taxon>
        <taxon>Glomeromycotina</taxon>
        <taxon>Glomeromycetes</taxon>
        <taxon>Glomerales</taxon>
        <taxon>Glomeraceae</taxon>
        <taxon>Funneliformis</taxon>
    </lineage>
</organism>
<dbReference type="Proteomes" id="UP000789375">
    <property type="component" value="Unassembled WGS sequence"/>
</dbReference>